<organism evidence="1 2">
    <name type="scientific">Lithospermum erythrorhizon</name>
    <name type="common">Purple gromwell</name>
    <name type="synonym">Lithospermum officinale var. erythrorhizon</name>
    <dbReference type="NCBI Taxonomy" id="34254"/>
    <lineage>
        <taxon>Eukaryota</taxon>
        <taxon>Viridiplantae</taxon>
        <taxon>Streptophyta</taxon>
        <taxon>Embryophyta</taxon>
        <taxon>Tracheophyta</taxon>
        <taxon>Spermatophyta</taxon>
        <taxon>Magnoliopsida</taxon>
        <taxon>eudicotyledons</taxon>
        <taxon>Gunneridae</taxon>
        <taxon>Pentapetalae</taxon>
        <taxon>asterids</taxon>
        <taxon>lamiids</taxon>
        <taxon>Boraginales</taxon>
        <taxon>Boraginaceae</taxon>
        <taxon>Boraginoideae</taxon>
        <taxon>Lithospermeae</taxon>
        <taxon>Lithospermum</taxon>
    </lineage>
</organism>
<evidence type="ECO:0000313" key="2">
    <source>
        <dbReference type="Proteomes" id="UP001454036"/>
    </source>
</evidence>
<comment type="caution">
    <text evidence="1">The sequence shown here is derived from an EMBL/GenBank/DDBJ whole genome shotgun (WGS) entry which is preliminary data.</text>
</comment>
<dbReference type="Proteomes" id="UP001454036">
    <property type="component" value="Unassembled WGS sequence"/>
</dbReference>
<accession>A0AAV3RM34</accession>
<dbReference type="EMBL" id="BAABME010010367">
    <property type="protein sequence ID" value="GAA0177937.1"/>
    <property type="molecule type" value="Genomic_DNA"/>
</dbReference>
<gene>
    <name evidence="1" type="ORF">LIER_29771</name>
</gene>
<protein>
    <submittedName>
        <fullName evidence="1">Uncharacterized protein</fullName>
    </submittedName>
</protein>
<keyword evidence="2" id="KW-1185">Reference proteome</keyword>
<dbReference type="AlphaFoldDB" id="A0AAV3RM34"/>
<sequence length="99" mass="11274">MKPKAYDLLLKAGYDPTKDAIMGKLPPEVAEIKRRTLKTMRSSNKVVPNQAKECISMVKAVRSLGHRTLSSHHKPIPAQQWREIHVLQTAKNEKISRFT</sequence>
<reference evidence="1 2" key="1">
    <citation type="submission" date="2024-01" db="EMBL/GenBank/DDBJ databases">
        <title>The complete chloroplast genome sequence of Lithospermum erythrorhizon: insights into the phylogenetic relationship among Boraginaceae species and the maternal lineages of purple gromwells.</title>
        <authorList>
            <person name="Okada T."/>
            <person name="Watanabe K."/>
        </authorList>
    </citation>
    <scope>NUCLEOTIDE SEQUENCE [LARGE SCALE GENOMIC DNA]</scope>
</reference>
<evidence type="ECO:0000313" key="1">
    <source>
        <dbReference type="EMBL" id="GAA0177937.1"/>
    </source>
</evidence>
<proteinExistence type="predicted"/>
<name>A0AAV3RM34_LITER</name>